<dbReference type="Gene3D" id="3.40.50.150">
    <property type="entry name" value="Vaccinia Virus protein VP39"/>
    <property type="match status" value="1"/>
</dbReference>
<accession>A0A023G4J0</accession>
<keyword evidence="1" id="KW-0808">Transferase</keyword>
<organism evidence="1">
    <name type="scientific">Amblyomma triste</name>
    <name type="common">Neotropical tick</name>
    <dbReference type="NCBI Taxonomy" id="251400"/>
    <lineage>
        <taxon>Eukaryota</taxon>
        <taxon>Metazoa</taxon>
        <taxon>Ecdysozoa</taxon>
        <taxon>Arthropoda</taxon>
        <taxon>Chelicerata</taxon>
        <taxon>Arachnida</taxon>
        <taxon>Acari</taxon>
        <taxon>Parasitiformes</taxon>
        <taxon>Ixodida</taxon>
        <taxon>Ixodoidea</taxon>
        <taxon>Ixodidae</taxon>
        <taxon>Amblyomminae</taxon>
        <taxon>Amblyomma</taxon>
    </lineage>
</organism>
<dbReference type="SUPFAM" id="SSF53335">
    <property type="entry name" value="S-adenosyl-L-methionine-dependent methyltransferases"/>
    <property type="match status" value="1"/>
</dbReference>
<protein>
    <submittedName>
        <fullName evidence="1">Putative n2n2-dimethylguanosine trna methyltransferase</fullName>
    </submittedName>
</protein>
<feature type="non-terminal residue" evidence="1">
    <location>
        <position position="1"/>
    </location>
</feature>
<dbReference type="InterPro" id="IPR029063">
    <property type="entry name" value="SAM-dependent_MTases_sf"/>
</dbReference>
<dbReference type="AlphaFoldDB" id="A0A023G4J0"/>
<dbReference type="GO" id="GO:0032991">
    <property type="term" value="C:protein-containing complex"/>
    <property type="evidence" value="ECO:0007669"/>
    <property type="project" value="TreeGrafter"/>
</dbReference>
<evidence type="ECO:0000313" key="1">
    <source>
        <dbReference type="EMBL" id="JAC29146.1"/>
    </source>
</evidence>
<keyword evidence="1" id="KW-0489">Methyltransferase</keyword>
<dbReference type="Pfam" id="PF10294">
    <property type="entry name" value="Methyltransf_16"/>
    <property type="match status" value="1"/>
</dbReference>
<dbReference type="GO" id="GO:0008168">
    <property type="term" value="F:methyltransferase activity"/>
    <property type="evidence" value="ECO:0007669"/>
    <property type="project" value="UniProtKB-KW"/>
</dbReference>
<name>A0A023G4J0_AMBTT</name>
<reference evidence="1" key="1">
    <citation type="submission" date="2014-03" db="EMBL/GenBank/DDBJ databases">
        <title>The sialotranscriptome of Amblyomma triste, Amblyomma parvum and Amblyomma cajennense ticks, uncovered by 454-based RNA-seq.</title>
        <authorList>
            <person name="Garcia G.R."/>
            <person name="Gardinassi L.G."/>
            <person name="Ribeiro J.M."/>
            <person name="Anatriello E."/>
            <person name="Ferreira B.R."/>
            <person name="Moreira H.N."/>
            <person name="Mafra C."/>
            <person name="Olegario M.M."/>
            <person name="Szabo P.J."/>
            <person name="Miranda-Santos I.K."/>
            <person name="Maruyama S.R."/>
        </authorList>
    </citation>
    <scope>NUCLEOTIDE SEQUENCE</scope>
    <source>
        <strain evidence="1">Mato Grasso do Sul</strain>
        <tissue evidence="1">Salivary glands</tissue>
    </source>
</reference>
<dbReference type="PANTHER" id="PTHR14614">
    <property type="entry name" value="HEPATOCELLULAR CARCINOMA-ASSOCIATED ANTIGEN"/>
    <property type="match status" value="1"/>
</dbReference>
<dbReference type="GO" id="GO:0005829">
    <property type="term" value="C:cytosol"/>
    <property type="evidence" value="ECO:0007669"/>
    <property type="project" value="TreeGrafter"/>
</dbReference>
<dbReference type="EMBL" id="GBBM01006272">
    <property type="protein sequence ID" value="JAC29146.1"/>
    <property type="molecule type" value="mRNA"/>
</dbReference>
<dbReference type="PANTHER" id="PTHR14614:SF44">
    <property type="entry name" value="PROTEIN N-LYSINE METHYLTRANSFERASE METTL21D"/>
    <property type="match status" value="1"/>
</dbReference>
<sequence length="228" mass="25426">VAAFVTPLRLLSVVNNELVNVCARCALGFHWCRLAIHQWSEGDVGCVVWDGALVLGKFIDHKNCTGEWDTKKSVLELGSGTGIVGIISCSFGNDVVLTDLSQFLPLLDKNLEENRSHLKGKARARTLEWGVPLTPHVFTPDIILMSECVYYEKAVDPLLKTMTELCGPNTEVLLSYEDRDNEANSAAVARFLQGCRQHFVIDEVPTEDQHPDFSSHDIHILRLKPIMQ</sequence>
<proteinExistence type="evidence at transcript level"/>
<dbReference type="GO" id="GO:0032259">
    <property type="term" value="P:methylation"/>
    <property type="evidence" value="ECO:0007669"/>
    <property type="project" value="UniProtKB-KW"/>
</dbReference>
<dbReference type="InterPro" id="IPR019410">
    <property type="entry name" value="Methyltransf_16"/>
</dbReference>